<comment type="cofactor">
    <cofactor evidence="1 8">
        <name>heme</name>
        <dbReference type="ChEBI" id="CHEBI:30413"/>
    </cofactor>
</comment>
<keyword evidence="7 9" id="KW-0503">Monooxygenase</keyword>
<gene>
    <name evidence="10" type="primary">CYP405A8</name>
</gene>
<dbReference type="GO" id="GO:0004497">
    <property type="term" value="F:monooxygenase activity"/>
    <property type="evidence" value="ECO:0007669"/>
    <property type="project" value="UniProtKB-KW"/>
</dbReference>
<sequence length="511" mass="59206">MILFIFVGLLVIVILFHEYQRKSSYRWKKLSEFPGDAPLPFFGNGLQLGFDADEASPKLMEMWNRHGKQNFRLTIGSEDWIMLSDPDDVGTILNHPSELSKPLERNAAMKPFFGNSISSSEGEKWKSTRKLMTPSFHFKTLEKRVEDVNKHCDRLFKILDTFNDKSTINLYTYLRPYMLDILCSTLMGVDSNFLGNINHPYLEASGRTIKIITQNYFSYWRNISKIFELSPQYRVMIKTVKALRDTSATILKDRKAIFNTMREEIAANNKIADMNIKTLLHNKVSDSGCLLDKFLLVELPNGDPIPDDIINEEITLLCYTGHYTTTMTICHTLYCIAKYPDIQNRIIEEQRSIFKNNFFKCPTNQDLNDMKYLEAVLKESVRVIPTVTKIGRQLHEDLKFKDGRIAPAGSSVVVFFEAMHQNPKIFPEPEKYDPERFFNNMHTFAFVPFSAGPRNCIGFRYAWVAMKATLSNMLRRYEVFPCDPADEPQFAHRIITESKNGINIRLKKRNQ</sequence>
<dbReference type="Gene3D" id="1.10.630.10">
    <property type="entry name" value="Cytochrome P450"/>
    <property type="match status" value="1"/>
</dbReference>
<dbReference type="GO" id="GO:0016705">
    <property type="term" value="F:oxidoreductase activity, acting on paired donors, with incorporation or reduction of molecular oxygen"/>
    <property type="evidence" value="ECO:0007669"/>
    <property type="project" value="InterPro"/>
</dbReference>
<accession>A0A2Z6JNI5</accession>
<dbReference type="PANTHER" id="PTHR24291:SF187">
    <property type="entry name" value="CYTOCHROME P450 4AE1-RELATED"/>
    <property type="match status" value="1"/>
</dbReference>
<evidence type="ECO:0000256" key="7">
    <source>
        <dbReference type="ARBA" id="ARBA00023033"/>
    </source>
</evidence>
<evidence type="ECO:0000256" key="9">
    <source>
        <dbReference type="RuleBase" id="RU000461"/>
    </source>
</evidence>
<evidence type="ECO:0000256" key="4">
    <source>
        <dbReference type="ARBA" id="ARBA00022723"/>
    </source>
</evidence>
<keyword evidence="4 8" id="KW-0479">Metal-binding</keyword>
<dbReference type="AlphaFoldDB" id="A0A2Z6JNI5"/>
<dbReference type="Pfam" id="PF00067">
    <property type="entry name" value="p450"/>
    <property type="match status" value="1"/>
</dbReference>
<dbReference type="PANTHER" id="PTHR24291">
    <property type="entry name" value="CYTOCHROME P450 FAMILY 4"/>
    <property type="match status" value="1"/>
</dbReference>
<dbReference type="GO" id="GO:0020037">
    <property type="term" value="F:heme binding"/>
    <property type="evidence" value="ECO:0007669"/>
    <property type="project" value="InterPro"/>
</dbReference>
<dbReference type="SUPFAM" id="SSF48264">
    <property type="entry name" value="Cytochrome P450"/>
    <property type="match status" value="1"/>
</dbReference>
<keyword evidence="5 9" id="KW-0560">Oxidoreductase</keyword>
<dbReference type="GO" id="GO:0005506">
    <property type="term" value="F:iron ion binding"/>
    <property type="evidence" value="ECO:0007669"/>
    <property type="project" value="InterPro"/>
</dbReference>
<reference evidence="10" key="2">
    <citation type="journal article" date="2018" name="J. Mol. Evol.">
        <title>Evolution of the Biosynthetic Pathway for Cyanogenic Glucosides in Lepidoptera.</title>
        <authorList>
            <person name="Zagrobelny M."/>
            <person name="Jensen M.K."/>
            <person name="Vogel H."/>
            <person name="Feyereisen R."/>
            <person name="Bak S."/>
        </authorList>
    </citation>
    <scope>NUCLEOTIDE SEQUENCE</scope>
</reference>
<dbReference type="PRINTS" id="PR00385">
    <property type="entry name" value="P450"/>
</dbReference>
<reference evidence="10" key="1">
    <citation type="journal article" date="2009" name="BMC Genomics">
        <title>454 pyrosequencing based transcriptome analysis of Zygaena filipendulae with focus on genes involved in biosynthesis of cyanogenic glucosides.</title>
        <authorList>
            <person name="Zagrobelny M."/>
            <person name="Scheibye-Alsing K."/>
            <person name="Jensen N.B."/>
            <person name="Moller B.L."/>
            <person name="Gorodkin J."/>
            <person name="Bak S."/>
        </authorList>
    </citation>
    <scope>NUCLEOTIDE SEQUENCE</scope>
</reference>
<name>A0A2Z6JNI5_DANPL</name>
<evidence type="ECO:0000256" key="8">
    <source>
        <dbReference type="PIRSR" id="PIRSR602401-1"/>
    </source>
</evidence>
<comment type="similarity">
    <text evidence="2 9">Belongs to the cytochrome P450 family.</text>
</comment>
<evidence type="ECO:0000256" key="3">
    <source>
        <dbReference type="ARBA" id="ARBA00022617"/>
    </source>
</evidence>
<dbReference type="EMBL" id="BK010362">
    <property type="protein sequence ID" value="DAB41765.1"/>
    <property type="molecule type" value="Genomic_DNA"/>
</dbReference>
<dbReference type="InterPro" id="IPR036396">
    <property type="entry name" value="Cyt_P450_sf"/>
</dbReference>
<evidence type="ECO:0000256" key="6">
    <source>
        <dbReference type="ARBA" id="ARBA00023004"/>
    </source>
</evidence>
<evidence type="ECO:0000256" key="1">
    <source>
        <dbReference type="ARBA" id="ARBA00001971"/>
    </source>
</evidence>
<evidence type="ECO:0000313" key="10">
    <source>
        <dbReference type="EMBL" id="DAB41765.1"/>
    </source>
</evidence>
<organism evidence="10">
    <name type="scientific">Danaus plexippus</name>
    <name type="common">Monarch butterfly</name>
    <dbReference type="NCBI Taxonomy" id="13037"/>
    <lineage>
        <taxon>Eukaryota</taxon>
        <taxon>Metazoa</taxon>
        <taxon>Ecdysozoa</taxon>
        <taxon>Arthropoda</taxon>
        <taxon>Hexapoda</taxon>
        <taxon>Insecta</taxon>
        <taxon>Pterygota</taxon>
        <taxon>Neoptera</taxon>
        <taxon>Endopterygota</taxon>
        <taxon>Lepidoptera</taxon>
        <taxon>Glossata</taxon>
        <taxon>Ditrysia</taxon>
        <taxon>Papilionoidea</taxon>
        <taxon>Nymphalidae</taxon>
        <taxon>Danainae</taxon>
        <taxon>Danaini</taxon>
        <taxon>Danaina</taxon>
        <taxon>Danaus</taxon>
        <taxon>Danaus</taxon>
    </lineage>
</organism>
<keyword evidence="6 8" id="KW-0408">Iron</keyword>
<feature type="binding site" description="axial binding residue" evidence="8">
    <location>
        <position position="456"/>
    </location>
    <ligand>
        <name>heme</name>
        <dbReference type="ChEBI" id="CHEBI:30413"/>
    </ligand>
    <ligandPart>
        <name>Fe</name>
        <dbReference type="ChEBI" id="CHEBI:18248"/>
    </ligandPart>
</feature>
<proteinExistence type="inferred from homology"/>
<protein>
    <submittedName>
        <fullName evidence="10">Cytochrome P450 CYP405A8</fullName>
    </submittedName>
</protein>
<dbReference type="InterPro" id="IPR001128">
    <property type="entry name" value="Cyt_P450"/>
</dbReference>
<keyword evidence="3 8" id="KW-0349">Heme</keyword>
<dbReference type="InterPro" id="IPR050196">
    <property type="entry name" value="Cytochrome_P450_Monoox"/>
</dbReference>
<dbReference type="InterPro" id="IPR002401">
    <property type="entry name" value="Cyt_P450_E_grp-I"/>
</dbReference>
<evidence type="ECO:0000256" key="2">
    <source>
        <dbReference type="ARBA" id="ARBA00010617"/>
    </source>
</evidence>
<dbReference type="InterPro" id="IPR017972">
    <property type="entry name" value="Cyt_P450_CS"/>
</dbReference>
<dbReference type="PRINTS" id="PR00463">
    <property type="entry name" value="EP450I"/>
</dbReference>
<dbReference type="PROSITE" id="PS00086">
    <property type="entry name" value="CYTOCHROME_P450"/>
    <property type="match status" value="1"/>
</dbReference>
<evidence type="ECO:0000256" key="5">
    <source>
        <dbReference type="ARBA" id="ARBA00023002"/>
    </source>
</evidence>